<name>A0A261FA48_9BIFI</name>
<comment type="caution">
    <text evidence="1">The sequence shown here is derived from an EMBL/GenBank/DDBJ whole genome shotgun (WGS) entry which is preliminary data.</text>
</comment>
<dbReference type="Proteomes" id="UP000228976">
    <property type="component" value="Unassembled WGS sequence"/>
</dbReference>
<protein>
    <submittedName>
        <fullName evidence="1">Uncharacterized protein</fullName>
    </submittedName>
</protein>
<reference evidence="1 2" key="1">
    <citation type="journal article" date="2017" name="BMC Genomics">
        <title>Comparative genomic and phylogenomic analyses of the Bifidobacteriaceae family.</title>
        <authorList>
            <person name="Lugli G.A."/>
            <person name="Milani C."/>
            <person name="Turroni F."/>
            <person name="Duranti S."/>
            <person name="Mancabelli L."/>
            <person name="Mangifesta M."/>
            <person name="Ferrario C."/>
            <person name="Modesto M."/>
            <person name="Mattarelli P."/>
            <person name="Jiri K."/>
            <person name="van Sinderen D."/>
            <person name="Ventura M."/>
        </authorList>
    </citation>
    <scope>NUCLEOTIDE SEQUENCE [LARGE SCALE GENOMIC DNA]</scope>
    <source>
        <strain evidence="1 2">LMG 21773</strain>
    </source>
</reference>
<sequence>MNQQWATIIIAIINTTPALILAILEIIKYHDSKKK</sequence>
<proteinExistence type="predicted"/>
<dbReference type="EMBL" id="MWWU01000002">
    <property type="protein sequence ID" value="OZG56029.1"/>
    <property type="molecule type" value="Genomic_DNA"/>
</dbReference>
<organism evidence="1 2">
    <name type="scientific">Aeriscardovia aeriphila</name>
    <dbReference type="NCBI Taxonomy" id="218139"/>
    <lineage>
        <taxon>Bacteria</taxon>
        <taxon>Bacillati</taxon>
        <taxon>Actinomycetota</taxon>
        <taxon>Actinomycetes</taxon>
        <taxon>Bifidobacteriales</taxon>
        <taxon>Bifidobacteriaceae</taxon>
        <taxon>Aeriscardovia</taxon>
    </lineage>
</organism>
<gene>
    <name evidence="1" type="ORF">AEAE_0517</name>
</gene>
<keyword evidence="2" id="KW-1185">Reference proteome</keyword>
<evidence type="ECO:0000313" key="1">
    <source>
        <dbReference type="EMBL" id="OZG56029.1"/>
    </source>
</evidence>
<accession>A0A261FA48</accession>
<dbReference type="AlphaFoldDB" id="A0A261FA48"/>
<evidence type="ECO:0000313" key="2">
    <source>
        <dbReference type="Proteomes" id="UP000228976"/>
    </source>
</evidence>